<protein>
    <submittedName>
        <fullName evidence="3">Hypothetical_protein</fullName>
    </submittedName>
</protein>
<accession>A0AA86TQR8</accession>
<comment type="caution">
    <text evidence="2">The sequence shown here is derived from an EMBL/GenBank/DDBJ whole genome shotgun (WGS) entry which is preliminary data.</text>
</comment>
<dbReference type="AlphaFoldDB" id="A0AA86TQR8"/>
<organism evidence="2">
    <name type="scientific">Hexamita inflata</name>
    <dbReference type="NCBI Taxonomy" id="28002"/>
    <lineage>
        <taxon>Eukaryota</taxon>
        <taxon>Metamonada</taxon>
        <taxon>Diplomonadida</taxon>
        <taxon>Hexamitidae</taxon>
        <taxon>Hexamitinae</taxon>
        <taxon>Hexamita</taxon>
    </lineage>
</organism>
<sequence length="320" mass="37298">MQLQFVLSCYYNLSVSVYRNQTVIAMNRPSLDTYQICRNAQTDIIFSFVLSQSQQFQFKVVNDNSIFPQTIALTEDILTLRPTNGFLSVQRQILNVRRIDFFASNILQYSQEPDSIQALENLDDPKSIKKFGQIIGIVIGVLLLVTFAILVTAFRMKRDRALQNSQFTFDKFEPVETVEDALQISYQFNSCNFFFKKKSDSFEPVKTPEHIFSASQVHLQSQIYTNLLPQQQSYRATLFFRPVGTFSPGNDLYSGEYNFQTGRKTFSTILHFMIILHFNNSYIPLYNQNNIKPHIIYKHVVNSYNSEYNVHLQLKLFHFK</sequence>
<dbReference type="EMBL" id="CATOUU010000325">
    <property type="protein sequence ID" value="CAI9924865.1"/>
    <property type="molecule type" value="Genomic_DNA"/>
</dbReference>
<reference evidence="3 4" key="2">
    <citation type="submission" date="2024-07" db="EMBL/GenBank/DDBJ databases">
        <authorList>
            <person name="Akdeniz Z."/>
        </authorList>
    </citation>
    <scope>NUCLEOTIDE SEQUENCE [LARGE SCALE GENOMIC DNA]</scope>
</reference>
<name>A0AA86TQR8_9EUKA</name>
<keyword evidence="1" id="KW-0812">Transmembrane</keyword>
<evidence type="ECO:0000313" key="2">
    <source>
        <dbReference type="EMBL" id="CAI9924865.1"/>
    </source>
</evidence>
<dbReference type="Proteomes" id="UP001642409">
    <property type="component" value="Unassembled WGS sequence"/>
</dbReference>
<evidence type="ECO:0000313" key="3">
    <source>
        <dbReference type="EMBL" id="CAL6106254.1"/>
    </source>
</evidence>
<reference evidence="2" key="1">
    <citation type="submission" date="2023-06" db="EMBL/GenBank/DDBJ databases">
        <authorList>
            <person name="Kurt Z."/>
        </authorList>
    </citation>
    <scope>NUCLEOTIDE SEQUENCE</scope>
</reference>
<evidence type="ECO:0000313" key="4">
    <source>
        <dbReference type="Proteomes" id="UP001642409"/>
    </source>
</evidence>
<feature type="transmembrane region" description="Helical" evidence="1">
    <location>
        <begin position="131"/>
        <end position="154"/>
    </location>
</feature>
<keyword evidence="4" id="KW-1185">Reference proteome</keyword>
<gene>
    <name evidence="2" type="ORF">HINF_LOCUS12510</name>
    <name evidence="3" type="ORF">HINF_LOCUS73652</name>
</gene>
<evidence type="ECO:0000256" key="1">
    <source>
        <dbReference type="SAM" id="Phobius"/>
    </source>
</evidence>
<dbReference type="EMBL" id="CAXDID020000608">
    <property type="protein sequence ID" value="CAL6106254.1"/>
    <property type="molecule type" value="Genomic_DNA"/>
</dbReference>
<proteinExistence type="predicted"/>
<keyword evidence="1" id="KW-1133">Transmembrane helix</keyword>
<keyword evidence="1" id="KW-0472">Membrane</keyword>